<dbReference type="PRINTS" id="PR00081">
    <property type="entry name" value="GDHRDH"/>
</dbReference>
<keyword evidence="2" id="KW-0560">Oxidoreductase</keyword>
<evidence type="ECO:0000256" key="1">
    <source>
        <dbReference type="ARBA" id="ARBA00006484"/>
    </source>
</evidence>
<proteinExistence type="inferred from homology"/>
<sequence length="253" mass="26757">MSTAEPIVIVTGAAGHIGQAIARELSRRGVRLALVDQKLDETSALAAELDATNQGALAVHTDITSDQDVCSMVDQTIEHFGAIHGVVNNAGIEGPVMSLEDLDLAEVQRVFDINLFSIMRVLRESLPHLKESSGRIVNIASGAGLRGASQMVAYNSSKHAVVGLTRSLALETAEFGIPVNAVCPGTIESPMMGRIETELSRRAGVANTSFIPQIPMGRYGYPEEVASLVAYLLLDAPVYISGTTLVVDGALYA</sequence>
<evidence type="ECO:0000259" key="3">
    <source>
        <dbReference type="SMART" id="SM00822"/>
    </source>
</evidence>
<dbReference type="InterPro" id="IPR057326">
    <property type="entry name" value="KR_dom"/>
</dbReference>
<dbReference type="CDD" id="cd05233">
    <property type="entry name" value="SDR_c"/>
    <property type="match status" value="1"/>
</dbReference>
<dbReference type="FunFam" id="3.40.50.720:FF:000084">
    <property type="entry name" value="Short-chain dehydrogenase reductase"/>
    <property type="match status" value="1"/>
</dbReference>
<dbReference type="PROSITE" id="PS00061">
    <property type="entry name" value="ADH_SHORT"/>
    <property type="match status" value="1"/>
</dbReference>
<dbReference type="PANTHER" id="PTHR42760:SF133">
    <property type="entry name" value="3-OXOACYL-[ACYL-CARRIER-PROTEIN] REDUCTASE"/>
    <property type="match status" value="1"/>
</dbReference>
<dbReference type="SUPFAM" id="SSF51735">
    <property type="entry name" value="NAD(P)-binding Rossmann-fold domains"/>
    <property type="match status" value="1"/>
</dbReference>
<dbReference type="SMART" id="SM00822">
    <property type="entry name" value="PKS_KR"/>
    <property type="match status" value="1"/>
</dbReference>
<name>E7C659_9ACTN</name>
<dbReference type="PRINTS" id="PR00080">
    <property type="entry name" value="SDRFAMILY"/>
</dbReference>
<dbReference type="Pfam" id="PF13561">
    <property type="entry name" value="adh_short_C2"/>
    <property type="match status" value="1"/>
</dbReference>
<dbReference type="GO" id="GO:0016616">
    <property type="term" value="F:oxidoreductase activity, acting on the CH-OH group of donors, NAD or NADP as acceptor"/>
    <property type="evidence" value="ECO:0007669"/>
    <property type="project" value="TreeGrafter"/>
</dbReference>
<dbReference type="PANTHER" id="PTHR42760">
    <property type="entry name" value="SHORT-CHAIN DEHYDROGENASES/REDUCTASES FAMILY MEMBER"/>
    <property type="match status" value="1"/>
</dbReference>
<evidence type="ECO:0000256" key="2">
    <source>
        <dbReference type="ARBA" id="ARBA00023002"/>
    </source>
</evidence>
<feature type="domain" description="Ketoreductase" evidence="3">
    <location>
        <begin position="6"/>
        <end position="176"/>
    </location>
</feature>
<dbReference type="EMBL" id="GU568001">
    <property type="protein sequence ID" value="ADI22933.1"/>
    <property type="molecule type" value="Genomic_DNA"/>
</dbReference>
<dbReference type="InterPro" id="IPR020904">
    <property type="entry name" value="Sc_DH/Rdtase_CS"/>
</dbReference>
<dbReference type="InterPro" id="IPR002347">
    <property type="entry name" value="SDR_fam"/>
</dbReference>
<evidence type="ECO:0000313" key="4">
    <source>
        <dbReference type="EMBL" id="ADI22933.1"/>
    </source>
</evidence>
<dbReference type="AlphaFoldDB" id="E7C659"/>
<protein>
    <submittedName>
        <fullName evidence="4">Dehydrogenases with different specificities (Related to short-chain alcohol dehydrogenases)</fullName>
    </submittedName>
</protein>
<dbReference type="InterPro" id="IPR036291">
    <property type="entry name" value="NAD(P)-bd_dom_sf"/>
</dbReference>
<dbReference type="Gene3D" id="3.40.50.720">
    <property type="entry name" value="NAD(P)-binding Rossmann-like Domain"/>
    <property type="match status" value="1"/>
</dbReference>
<reference evidence="4" key="1">
    <citation type="submission" date="2010-01" db="EMBL/GenBank/DDBJ databases">
        <title>Genome fragments of uncultured bacteria from the North Pacific subtropical Gyre.</title>
        <authorList>
            <person name="Pham V.D."/>
            <person name="Delong E.F."/>
        </authorList>
    </citation>
    <scope>NUCLEOTIDE SEQUENCE</scope>
</reference>
<comment type="similarity">
    <text evidence="1">Belongs to the short-chain dehydrogenases/reductases (SDR) family.</text>
</comment>
<organism evidence="4">
    <name type="scientific">uncultured actinobacterium HF0500_35G12</name>
    <dbReference type="NCBI Taxonomy" id="723604"/>
    <lineage>
        <taxon>Bacteria</taxon>
        <taxon>Bacillati</taxon>
        <taxon>Actinomycetota</taxon>
        <taxon>Actinomycetes</taxon>
        <taxon>marine Actinobacteria clade</taxon>
        <taxon>environmental samples</taxon>
    </lineage>
</organism>
<accession>E7C659</accession>